<sequence>MCPTRNTKTKTCSANILPASRVGLRRSSPLDWRVATKTSDSGYVENFTINVSTPKFILLQVSQPTSCDQLKVDGHIKKNEKSVKAMNGMNEYSELDSTILCTAQLT</sequence>
<proteinExistence type="predicted"/>
<accession>A0A5B7D3Y4</accession>
<keyword evidence="2" id="KW-1185">Reference proteome</keyword>
<name>A0A5B7D3Y4_PORTR</name>
<dbReference type="Proteomes" id="UP000324222">
    <property type="component" value="Unassembled WGS sequence"/>
</dbReference>
<evidence type="ECO:0000313" key="2">
    <source>
        <dbReference type="Proteomes" id="UP000324222"/>
    </source>
</evidence>
<evidence type="ECO:0000313" key="1">
    <source>
        <dbReference type="EMBL" id="MPC16390.1"/>
    </source>
</evidence>
<comment type="caution">
    <text evidence="1">The sequence shown here is derived from an EMBL/GenBank/DDBJ whole genome shotgun (WGS) entry which is preliminary data.</text>
</comment>
<protein>
    <submittedName>
        <fullName evidence="1">Uncharacterized protein</fullName>
    </submittedName>
</protein>
<dbReference type="EMBL" id="VSRR010000503">
    <property type="protein sequence ID" value="MPC16390.1"/>
    <property type="molecule type" value="Genomic_DNA"/>
</dbReference>
<gene>
    <name evidence="1" type="ORF">E2C01_009214</name>
</gene>
<organism evidence="1 2">
    <name type="scientific">Portunus trituberculatus</name>
    <name type="common">Swimming crab</name>
    <name type="synonym">Neptunus trituberculatus</name>
    <dbReference type="NCBI Taxonomy" id="210409"/>
    <lineage>
        <taxon>Eukaryota</taxon>
        <taxon>Metazoa</taxon>
        <taxon>Ecdysozoa</taxon>
        <taxon>Arthropoda</taxon>
        <taxon>Crustacea</taxon>
        <taxon>Multicrustacea</taxon>
        <taxon>Malacostraca</taxon>
        <taxon>Eumalacostraca</taxon>
        <taxon>Eucarida</taxon>
        <taxon>Decapoda</taxon>
        <taxon>Pleocyemata</taxon>
        <taxon>Brachyura</taxon>
        <taxon>Eubrachyura</taxon>
        <taxon>Portunoidea</taxon>
        <taxon>Portunidae</taxon>
        <taxon>Portuninae</taxon>
        <taxon>Portunus</taxon>
    </lineage>
</organism>
<dbReference type="AlphaFoldDB" id="A0A5B7D3Y4"/>
<reference evidence="1 2" key="1">
    <citation type="submission" date="2019-05" db="EMBL/GenBank/DDBJ databases">
        <title>Another draft genome of Portunus trituberculatus and its Hox gene families provides insights of decapod evolution.</title>
        <authorList>
            <person name="Jeong J.-H."/>
            <person name="Song I."/>
            <person name="Kim S."/>
            <person name="Choi T."/>
            <person name="Kim D."/>
            <person name="Ryu S."/>
            <person name="Kim W."/>
        </authorList>
    </citation>
    <scope>NUCLEOTIDE SEQUENCE [LARGE SCALE GENOMIC DNA]</scope>
    <source>
        <tissue evidence="1">Muscle</tissue>
    </source>
</reference>